<protein>
    <submittedName>
        <fullName evidence="2">Uncharacterized protein</fullName>
    </submittedName>
</protein>
<comment type="caution">
    <text evidence="2">The sequence shown here is derived from an EMBL/GenBank/DDBJ whole genome shotgun (WGS) entry which is preliminary data.</text>
</comment>
<evidence type="ECO:0000256" key="1">
    <source>
        <dbReference type="SAM" id="SignalP"/>
    </source>
</evidence>
<gene>
    <name evidence="2" type="ORF">GQ651_12175</name>
</gene>
<reference evidence="2 3" key="1">
    <citation type="submission" date="2019-12" db="EMBL/GenBank/DDBJ databases">
        <authorList>
            <person name="Lee S.D."/>
        </authorList>
    </citation>
    <scope>NUCLEOTIDE SEQUENCE [LARGE SCALE GENOMIC DNA]</scope>
    <source>
        <strain evidence="2 3">GH1-50</strain>
    </source>
</reference>
<dbReference type="Proteomes" id="UP000480350">
    <property type="component" value="Unassembled WGS sequence"/>
</dbReference>
<dbReference type="RefSeq" id="WP_160764518.1">
    <property type="nucleotide sequence ID" value="NZ_WUPT01000002.1"/>
</dbReference>
<dbReference type="EMBL" id="WUPT01000002">
    <property type="protein sequence ID" value="MXQ08605.1"/>
    <property type="molecule type" value="Genomic_DNA"/>
</dbReference>
<evidence type="ECO:0000313" key="2">
    <source>
        <dbReference type="EMBL" id="MXQ08605.1"/>
    </source>
</evidence>
<reference evidence="2 3" key="2">
    <citation type="submission" date="2020-03" db="EMBL/GenBank/DDBJ databases">
        <title>Kangsaoukella pontilimi gen. nov., sp. nov., a new member of the family Rhodobacteraceae isolated from a tidal mudflat.</title>
        <authorList>
            <person name="Kim I.S."/>
        </authorList>
    </citation>
    <scope>NUCLEOTIDE SEQUENCE [LARGE SCALE GENOMIC DNA]</scope>
    <source>
        <strain evidence="2 3">GH1-50</strain>
    </source>
</reference>
<feature type="chain" id="PRO_5028986844" evidence="1">
    <location>
        <begin position="22"/>
        <end position="74"/>
    </location>
</feature>
<name>A0A7C9IT80_9RHOB</name>
<accession>A0A7C9IT80</accession>
<keyword evidence="3" id="KW-1185">Reference proteome</keyword>
<sequence length="74" mass="7525">MKHVLLLTTAAIALSACDTIASSDALEENGLTTAASVYTPTYASGSEGPQNADVVYSNTPGDGLVGCMGFRTAR</sequence>
<evidence type="ECO:0000313" key="3">
    <source>
        <dbReference type="Proteomes" id="UP000480350"/>
    </source>
</evidence>
<dbReference type="PROSITE" id="PS51257">
    <property type="entry name" value="PROKAR_LIPOPROTEIN"/>
    <property type="match status" value="1"/>
</dbReference>
<organism evidence="2 3">
    <name type="scientific">Kangsaoukella pontilimi</name>
    <dbReference type="NCBI Taxonomy" id="2691042"/>
    <lineage>
        <taxon>Bacteria</taxon>
        <taxon>Pseudomonadati</taxon>
        <taxon>Pseudomonadota</taxon>
        <taxon>Alphaproteobacteria</taxon>
        <taxon>Rhodobacterales</taxon>
        <taxon>Paracoccaceae</taxon>
        <taxon>Kangsaoukella</taxon>
    </lineage>
</organism>
<proteinExistence type="predicted"/>
<feature type="signal peptide" evidence="1">
    <location>
        <begin position="1"/>
        <end position="21"/>
    </location>
</feature>
<keyword evidence="1" id="KW-0732">Signal</keyword>
<dbReference type="AlphaFoldDB" id="A0A7C9IT80"/>